<dbReference type="Pfam" id="PF04542">
    <property type="entry name" value="Sigma70_r2"/>
    <property type="match status" value="1"/>
</dbReference>
<evidence type="ECO:0000259" key="6">
    <source>
        <dbReference type="Pfam" id="PF04542"/>
    </source>
</evidence>
<comment type="similarity">
    <text evidence="1">Belongs to the sigma-70 factor family. ECF subfamily.</text>
</comment>
<dbReference type="InterPro" id="IPR013324">
    <property type="entry name" value="RNA_pol_sigma_r3/r4-like"/>
</dbReference>
<protein>
    <submittedName>
        <fullName evidence="8">RNA polymerase factor sigma-70</fullName>
        <ecNumber evidence="8">2.7.7.6</ecNumber>
    </submittedName>
</protein>
<dbReference type="NCBIfam" id="TIGR02943">
    <property type="entry name" value="Sig70_famx1"/>
    <property type="match status" value="1"/>
</dbReference>
<keyword evidence="4" id="KW-0238">DNA-binding</keyword>
<feature type="domain" description="RNA polymerase sigma-70 region 2" evidence="6">
    <location>
        <begin position="29"/>
        <end position="94"/>
    </location>
</feature>
<dbReference type="RefSeq" id="WP_280320957.1">
    <property type="nucleotide sequence ID" value="NZ_CP118605.1"/>
</dbReference>
<dbReference type="SUPFAM" id="SSF88946">
    <property type="entry name" value="Sigma2 domain of RNA polymerase sigma factors"/>
    <property type="match status" value="1"/>
</dbReference>
<accession>A0ABY8NDZ2</accession>
<dbReference type="InterPro" id="IPR013325">
    <property type="entry name" value="RNA_pol_sigma_r2"/>
</dbReference>
<name>A0ABY8NDZ2_9GAMM</name>
<reference evidence="8 9" key="1">
    <citation type="submission" date="2023-02" db="EMBL/GenBank/DDBJ databases">
        <title>Description and genomic characterization of Microbulbifer bruguierae sp. nov., isolated from the sediment of mangrove plant Bruguiera sexangula.</title>
        <authorList>
            <person name="Long M."/>
        </authorList>
    </citation>
    <scope>NUCLEOTIDE SEQUENCE [LARGE SCALE GENOMIC DNA]</scope>
    <source>
        <strain evidence="8 9">H12</strain>
    </source>
</reference>
<keyword evidence="5" id="KW-0804">Transcription</keyword>
<evidence type="ECO:0000313" key="9">
    <source>
        <dbReference type="Proteomes" id="UP001236500"/>
    </source>
</evidence>
<dbReference type="PANTHER" id="PTHR43133">
    <property type="entry name" value="RNA POLYMERASE ECF-TYPE SIGMA FACTO"/>
    <property type="match status" value="1"/>
</dbReference>
<feature type="domain" description="RNA polymerase sigma factor 70 region 4 type 2" evidence="7">
    <location>
        <begin position="147"/>
        <end position="197"/>
    </location>
</feature>
<keyword evidence="3" id="KW-0731">Sigma factor</keyword>
<evidence type="ECO:0000313" key="8">
    <source>
        <dbReference type="EMBL" id="WGL17131.1"/>
    </source>
</evidence>
<dbReference type="Pfam" id="PF08281">
    <property type="entry name" value="Sigma70_r4_2"/>
    <property type="match status" value="1"/>
</dbReference>
<keyword evidence="8" id="KW-0808">Transferase</keyword>
<evidence type="ECO:0000256" key="1">
    <source>
        <dbReference type="ARBA" id="ARBA00010641"/>
    </source>
</evidence>
<keyword evidence="9" id="KW-1185">Reference proteome</keyword>
<dbReference type="CDD" id="cd06171">
    <property type="entry name" value="Sigma70_r4"/>
    <property type="match status" value="1"/>
</dbReference>
<dbReference type="EMBL" id="CP118605">
    <property type="protein sequence ID" value="WGL17131.1"/>
    <property type="molecule type" value="Genomic_DNA"/>
</dbReference>
<dbReference type="SUPFAM" id="SSF88659">
    <property type="entry name" value="Sigma3 and sigma4 domains of RNA polymerase sigma factors"/>
    <property type="match status" value="1"/>
</dbReference>
<dbReference type="Proteomes" id="UP001236500">
    <property type="component" value="Chromosome"/>
</dbReference>
<evidence type="ECO:0000256" key="2">
    <source>
        <dbReference type="ARBA" id="ARBA00023015"/>
    </source>
</evidence>
<dbReference type="NCBIfam" id="NF009196">
    <property type="entry name" value="PRK12544.1"/>
    <property type="match status" value="1"/>
</dbReference>
<organism evidence="8 9">
    <name type="scientific">Microbulbifer bruguierae</name>
    <dbReference type="NCBI Taxonomy" id="3029061"/>
    <lineage>
        <taxon>Bacteria</taxon>
        <taxon>Pseudomonadati</taxon>
        <taxon>Pseudomonadota</taxon>
        <taxon>Gammaproteobacteria</taxon>
        <taxon>Cellvibrionales</taxon>
        <taxon>Microbulbiferaceae</taxon>
        <taxon>Microbulbifer</taxon>
    </lineage>
</organism>
<evidence type="ECO:0000256" key="4">
    <source>
        <dbReference type="ARBA" id="ARBA00023125"/>
    </source>
</evidence>
<dbReference type="Gene3D" id="1.10.10.10">
    <property type="entry name" value="Winged helix-like DNA-binding domain superfamily/Winged helix DNA-binding domain"/>
    <property type="match status" value="1"/>
</dbReference>
<sequence>MNYAPTSAQQGPDNPTSASELLADSQFLQELRRQMVKFARLQLQDDDQAEDVVQEALAGAMKNVGSFARKSALKTWVFSILKYKIVDALRYRQRIIVTSELADDEQREQQFMDSLFKSNGHWHSAERPSSWNGPQGGVQSEHFWRVFDACLNGLPEKQARVFMMREFVELESEEICEQLALTTSNLHVILYRARMRLRECLENNWFDVPREGP</sequence>
<dbReference type="Gene3D" id="1.10.1740.10">
    <property type="match status" value="1"/>
</dbReference>
<keyword evidence="8" id="KW-0548">Nucleotidyltransferase</keyword>
<dbReference type="InterPro" id="IPR039425">
    <property type="entry name" value="RNA_pol_sigma-70-like"/>
</dbReference>
<evidence type="ECO:0000259" key="7">
    <source>
        <dbReference type="Pfam" id="PF08281"/>
    </source>
</evidence>
<dbReference type="InterPro" id="IPR014289">
    <property type="entry name" value="RNA_pol_sigma-24-rel"/>
</dbReference>
<dbReference type="InterPro" id="IPR007627">
    <property type="entry name" value="RNA_pol_sigma70_r2"/>
</dbReference>
<dbReference type="EC" id="2.7.7.6" evidence="8"/>
<dbReference type="InterPro" id="IPR014284">
    <property type="entry name" value="RNA_pol_sigma-70_dom"/>
</dbReference>
<gene>
    <name evidence="8" type="ORF">PVT68_02235</name>
</gene>
<evidence type="ECO:0000256" key="5">
    <source>
        <dbReference type="ARBA" id="ARBA00023163"/>
    </source>
</evidence>
<dbReference type="PANTHER" id="PTHR43133:SF8">
    <property type="entry name" value="RNA POLYMERASE SIGMA FACTOR HI_1459-RELATED"/>
    <property type="match status" value="1"/>
</dbReference>
<dbReference type="NCBIfam" id="TIGR02937">
    <property type="entry name" value="sigma70-ECF"/>
    <property type="match status" value="1"/>
</dbReference>
<keyword evidence="2" id="KW-0805">Transcription regulation</keyword>
<dbReference type="InterPro" id="IPR013249">
    <property type="entry name" value="RNA_pol_sigma70_r4_t2"/>
</dbReference>
<dbReference type="InterPro" id="IPR036388">
    <property type="entry name" value="WH-like_DNA-bd_sf"/>
</dbReference>
<evidence type="ECO:0000256" key="3">
    <source>
        <dbReference type="ARBA" id="ARBA00023082"/>
    </source>
</evidence>
<dbReference type="GO" id="GO:0003899">
    <property type="term" value="F:DNA-directed RNA polymerase activity"/>
    <property type="evidence" value="ECO:0007669"/>
    <property type="project" value="UniProtKB-EC"/>
</dbReference>
<proteinExistence type="inferred from homology"/>